<reference evidence="1 2" key="1">
    <citation type="submission" date="2018-11" db="EMBL/GenBank/DDBJ databases">
        <title>Genome squencing of methanotrophic bacteria isolated from alkaline groundwater in Korea.</title>
        <authorList>
            <person name="Nguyen L.N."/>
        </authorList>
    </citation>
    <scope>NUCLEOTIDE SEQUENCE [LARGE SCALE GENOMIC DNA]</scope>
    <source>
        <strain evidence="1 2">GW6</strain>
        <plasmid evidence="2">pgw6_1</plasmid>
    </source>
</reference>
<dbReference type="Proteomes" id="UP000273982">
    <property type="component" value="Plasmid pGW6_1"/>
</dbReference>
<evidence type="ECO:0000313" key="1">
    <source>
        <dbReference type="EMBL" id="AZG78976.1"/>
    </source>
</evidence>
<evidence type="ECO:0000313" key="2">
    <source>
        <dbReference type="Proteomes" id="UP000273982"/>
    </source>
</evidence>
<dbReference type="EMBL" id="CP034087">
    <property type="protein sequence ID" value="AZG78976.1"/>
    <property type="molecule type" value="Genomic_DNA"/>
</dbReference>
<organism evidence="1 2">
    <name type="scientific">Methylocystis rosea</name>
    <dbReference type="NCBI Taxonomy" id="173366"/>
    <lineage>
        <taxon>Bacteria</taxon>
        <taxon>Pseudomonadati</taxon>
        <taxon>Pseudomonadota</taxon>
        <taxon>Alphaproteobacteria</taxon>
        <taxon>Hyphomicrobiales</taxon>
        <taxon>Methylocystaceae</taxon>
        <taxon>Methylocystis</taxon>
    </lineage>
</organism>
<accession>A0A3G8MAY8</accession>
<keyword evidence="1" id="KW-0614">Plasmid</keyword>
<dbReference type="AlphaFoldDB" id="A0A3G8MAY8"/>
<protein>
    <submittedName>
        <fullName evidence="1">Uncharacterized protein</fullName>
    </submittedName>
</protein>
<gene>
    <name evidence="1" type="ORF">EHO51_19150</name>
</gene>
<proteinExistence type="predicted"/>
<name>A0A3G8MAY8_9HYPH</name>
<geneLocation type="plasmid" evidence="2">
    <name>pgw6_1</name>
</geneLocation>
<sequence length="68" mass="7605">MSAVVIDPGAIVAMALDSISAGMSARISKFKVVARRRGLQREEESGKRDRRRRHFSYSHSELLSMALD</sequence>
<dbReference type="KEGG" id="mros:EHO51_19150"/>